<proteinExistence type="predicted"/>
<organism evidence="2">
    <name type="scientific">mine drainage metagenome</name>
    <dbReference type="NCBI Taxonomy" id="410659"/>
    <lineage>
        <taxon>unclassified sequences</taxon>
        <taxon>metagenomes</taxon>
        <taxon>ecological metagenomes</taxon>
    </lineage>
</organism>
<reference evidence="2" key="2">
    <citation type="journal article" date="2014" name="ISME J.">
        <title>Microbial stratification in low pH oxic and suboxic macroscopic growths along an acid mine drainage.</title>
        <authorList>
            <person name="Mendez-Garcia C."/>
            <person name="Mesa V."/>
            <person name="Sprenger R.R."/>
            <person name="Richter M."/>
            <person name="Diez M.S."/>
            <person name="Solano J."/>
            <person name="Bargiela R."/>
            <person name="Golyshina O.V."/>
            <person name="Manteca A."/>
            <person name="Ramos J.L."/>
            <person name="Gallego J.R."/>
            <person name="Llorente I."/>
            <person name="Martins Dos Santos V.A."/>
            <person name="Jensen O.N."/>
            <person name="Pelaez A.I."/>
            <person name="Sanchez J."/>
            <person name="Ferrer M."/>
        </authorList>
    </citation>
    <scope>NUCLEOTIDE SEQUENCE</scope>
</reference>
<evidence type="ECO:0000313" key="2">
    <source>
        <dbReference type="EMBL" id="EQD75534.1"/>
    </source>
</evidence>
<dbReference type="Pfam" id="PF16363">
    <property type="entry name" value="GDP_Man_Dehyd"/>
    <property type="match status" value="1"/>
</dbReference>
<gene>
    <name evidence="2" type="ORF">B1B_02071</name>
</gene>
<dbReference type="InterPro" id="IPR016040">
    <property type="entry name" value="NAD(P)-bd_dom"/>
</dbReference>
<dbReference type="PANTHER" id="PTHR43000">
    <property type="entry name" value="DTDP-D-GLUCOSE 4,6-DEHYDRATASE-RELATED"/>
    <property type="match status" value="1"/>
</dbReference>
<dbReference type="SUPFAM" id="SSF51735">
    <property type="entry name" value="NAD(P)-binding Rossmann-fold domains"/>
    <property type="match status" value="1"/>
</dbReference>
<dbReference type="AlphaFoldDB" id="T1D247"/>
<comment type="caution">
    <text evidence="2">The sequence shown here is derived from an EMBL/GenBank/DDBJ whole genome shotgun (WGS) entry which is preliminary data.</text>
</comment>
<evidence type="ECO:0000259" key="1">
    <source>
        <dbReference type="Pfam" id="PF16363"/>
    </source>
</evidence>
<protein>
    <submittedName>
        <fullName evidence="2">NAD-dependent epimerase/dehydratase</fullName>
    </submittedName>
</protein>
<feature type="domain" description="NAD(P)-binding" evidence="1">
    <location>
        <begin position="7"/>
        <end position="125"/>
    </location>
</feature>
<name>T1D247_9ZZZZ</name>
<dbReference type="EMBL" id="AUZY01001217">
    <property type="protein sequence ID" value="EQD75534.1"/>
    <property type="molecule type" value="Genomic_DNA"/>
</dbReference>
<accession>T1D247</accession>
<dbReference type="Gene3D" id="3.40.50.720">
    <property type="entry name" value="NAD(P)-binding Rossmann-like Domain"/>
    <property type="match status" value="1"/>
</dbReference>
<dbReference type="InterPro" id="IPR036291">
    <property type="entry name" value="NAD(P)-bd_dom_sf"/>
</dbReference>
<sequence>MATQLGTGAEGFIGNELSRTLVAAGHEVVSTMLGDGAPHDLPPQVRIVSCDVTDAKAVRDVVATVAPATIYHLAAQSNPVLSWAKPTETIRTNVLGTVHLLDAVVVAGLSSRVFIAASSAEYGYTARPGH</sequence>
<reference evidence="2" key="1">
    <citation type="submission" date="2013-08" db="EMBL/GenBank/DDBJ databases">
        <authorList>
            <person name="Mendez C."/>
            <person name="Richter M."/>
            <person name="Ferrer M."/>
            <person name="Sanchez J."/>
        </authorList>
    </citation>
    <scope>NUCLEOTIDE SEQUENCE</scope>
</reference>
<feature type="non-terminal residue" evidence="2">
    <location>
        <position position="130"/>
    </location>
</feature>